<dbReference type="InterPro" id="IPR021322">
    <property type="entry name" value="DUF2924"/>
</dbReference>
<dbReference type="EMBL" id="BMOV01000010">
    <property type="protein sequence ID" value="GGO15882.1"/>
    <property type="molecule type" value="Genomic_DNA"/>
</dbReference>
<sequence>MTMTRHSAVKTMAAAPPRPGDDATRDAPVLARLAALKAMTVPELKAEWRRLFGTDAPNNSRPFLELRLTYRIQELIYGGPSREAVRVLDTLVDEFNGKPVRKARIADPRKPVAGTRLVREWDGVEHTVTVLRDGFEWKGRKYKSLSAIARAITGTRWNGWRFFGMPAAPRSPR</sequence>
<name>A0ABQ2LHH1_9PROT</name>
<keyword evidence="3" id="KW-1185">Reference proteome</keyword>
<evidence type="ECO:0008006" key="4">
    <source>
        <dbReference type="Google" id="ProtNLM"/>
    </source>
</evidence>
<dbReference type="Proteomes" id="UP000602381">
    <property type="component" value="Unassembled WGS sequence"/>
</dbReference>
<comment type="caution">
    <text evidence="2">The sequence shown here is derived from an EMBL/GenBank/DDBJ whole genome shotgun (WGS) entry which is preliminary data.</text>
</comment>
<feature type="region of interest" description="Disordered" evidence="1">
    <location>
        <begin position="1"/>
        <end position="24"/>
    </location>
</feature>
<evidence type="ECO:0000313" key="3">
    <source>
        <dbReference type="Proteomes" id="UP000602381"/>
    </source>
</evidence>
<accession>A0ABQ2LHH1</accession>
<reference evidence="3" key="1">
    <citation type="journal article" date="2019" name="Int. J. Syst. Evol. Microbiol.">
        <title>The Global Catalogue of Microorganisms (GCM) 10K type strain sequencing project: providing services to taxonomists for standard genome sequencing and annotation.</title>
        <authorList>
            <consortium name="The Broad Institute Genomics Platform"/>
            <consortium name="The Broad Institute Genome Sequencing Center for Infectious Disease"/>
            <person name="Wu L."/>
            <person name="Ma J."/>
        </authorList>
    </citation>
    <scope>NUCLEOTIDE SEQUENCE [LARGE SCALE GENOMIC DNA]</scope>
    <source>
        <strain evidence="3">JCM 17843</strain>
    </source>
</reference>
<organism evidence="2 3">
    <name type="scientific">Iodidimonas muriae</name>
    <dbReference type="NCBI Taxonomy" id="261467"/>
    <lineage>
        <taxon>Bacteria</taxon>
        <taxon>Pseudomonadati</taxon>
        <taxon>Pseudomonadota</taxon>
        <taxon>Alphaproteobacteria</taxon>
        <taxon>Iodidimonadales</taxon>
        <taxon>Iodidimonadaceae</taxon>
        <taxon>Iodidimonas</taxon>
    </lineage>
</organism>
<evidence type="ECO:0000313" key="2">
    <source>
        <dbReference type="EMBL" id="GGO15882.1"/>
    </source>
</evidence>
<proteinExistence type="predicted"/>
<protein>
    <recommendedName>
        <fullName evidence="4">DUF2924 domain-containing protein</fullName>
    </recommendedName>
</protein>
<evidence type="ECO:0000256" key="1">
    <source>
        <dbReference type="SAM" id="MobiDB-lite"/>
    </source>
</evidence>
<dbReference type="Pfam" id="PF11149">
    <property type="entry name" value="DUF2924"/>
    <property type="match status" value="1"/>
</dbReference>
<gene>
    <name evidence="2" type="ORF">GCM10007972_24420</name>
</gene>